<evidence type="ECO:0000256" key="1">
    <source>
        <dbReference type="SAM" id="MobiDB-lite"/>
    </source>
</evidence>
<proteinExistence type="predicted"/>
<accession>A0A0E9QM92</accession>
<dbReference type="AlphaFoldDB" id="A0A0E9QM92"/>
<feature type="region of interest" description="Disordered" evidence="1">
    <location>
        <begin position="1"/>
        <end position="20"/>
    </location>
</feature>
<protein>
    <submittedName>
        <fullName evidence="2">Uncharacterized protein</fullName>
    </submittedName>
</protein>
<reference evidence="2" key="2">
    <citation type="journal article" date="2015" name="Fish Shellfish Immunol.">
        <title>Early steps in the European eel (Anguilla anguilla)-Vibrio vulnificus interaction in the gills: Role of the RtxA13 toxin.</title>
        <authorList>
            <person name="Callol A."/>
            <person name="Pajuelo D."/>
            <person name="Ebbesson L."/>
            <person name="Teles M."/>
            <person name="MacKenzie S."/>
            <person name="Amaro C."/>
        </authorList>
    </citation>
    <scope>NUCLEOTIDE SEQUENCE</scope>
</reference>
<sequence length="20" mass="2467">MCNNHTRNKHKPHSIHYSMM</sequence>
<dbReference type="EMBL" id="GBXM01090623">
    <property type="protein sequence ID" value="JAH17954.1"/>
    <property type="molecule type" value="Transcribed_RNA"/>
</dbReference>
<reference evidence="2" key="1">
    <citation type="submission" date="2014-11" db="EMBL/GenBank/DDBJ databases">
        <authorList>
            <person name="Amaro Gonzalez C."/>
        </authorList>
    </citation>
    <scope>NUCLEOTIDE SEQUENCE</scope>
</reference>
<name>A0A0E9QM92_ANGAN</name>
<feature type="compositionally biased region" description="Basic residues" evidence="1">
    <location>
        <begin position="1"/>
        <end position="14"/>
    </location>
</feature>
<organism evidence="2">
    <name type="scientific">Anguilla anguilla</name>
    <name type="common">European freshwater eel</name>
    <name type="synonym">Muraena anguilla</name>
    <dbReference type="NCBI Taxonomy" id="7936"/>
    <lineage>
        <taxon>Eukaryota</taxon>
        <taxon>Metazoa</taxon>
        <taxon>Chordata</taxon>
        <taxon>Craniata</taxon>
        <taxon>Vertebrata</taxon>
        <taxon>Euteleostomi</taxon>
        <taxon>Actinopterygii</taxon>
        <taxon>Neopterygii</taxon>
        <taxon>Teleostei</taxon>
        <taxon>Anguilliformes</taxon>
        <taxon>Anguillidae</taxon>
        <taxon>Anguilla</taxon>
    </lineage>
</organism>
<evidence type="ECO:0000313" key="2">
    <source>
        <dbReference type="EMBL" id="JAH17954.1"/>
    </source>
</evidence>